<name>A0AAD8MN38_9APIA</name>
<dbReference type="PROSITE" id="PS50888">
    <property type="entry name" value="BHLH"/>
    <property type="match status" value="1"/>
</dbReference>
<comment type="caution">
    <text evidence="7">The sequence shown here is derived from an EMBL/GenBank/DDBJ whole genome shotgun (WGS) entry which is preliminary data.</text>
</comment>
<dbReference type="Pfam" id="PF00010">
    <property type="entry name" value="HLH"/>
    <property type="match status" value="1"/>
</dbReference>
<evidence type="ECO:0000256" key="2">
    <source>
        <dbReference type="ARBA" id="ARBA00023015"/>
    </source>
</evidence>
<reference evidence="7" key="1">
    <citation type="submission" date="2023-02" db="EMBL/GenBank/DDBJ databases">
        <title>Genome of toxic invasive species Heracleum sosnowskyi carries increased number of genes despite the absence of recent whole-genome duplications.</title>
        <authorList>
            <person name="Schelkunov M."/>
            <person name="Shtratnikova V."/>
            <person name="Makarenko M."/>
            <person name="Klepikova A."/>
            <person name="Omelchenko D."/>
            <person name="Novikova G."/>
            <person name="Obukhova E."/>
            <person name="Bogdanov V."/>
            <person name="Penin A."/>
            <person name="Logacheva M."/>
        </authorList>
    </citation>
    <scope>NUCLEOTIDE SEQUENCE</scope>
    <source>
        <strain evidence="7">Hsosn_3</strain>
        <tissue evidence="7">Leaf</tissue>
    </source>
</reference>
<dbReference type="SUPFAM" id="SSF55021">
    <property type="entry name" value="ACT-like"/>
    <property type="match status" value="1"/>
</dbReference>
<dbReference type="GO" id="GO:0046983">
    <property type="term" value="F:protein dimerization activity"/>
    <property type="evidence" value="ECO:0007669"/>
    <property type="project" value="InterPro"/>
</dbReference>
<accession>A0AAD8MN38</accession>
<dbReference type="CDD" id="cd11455">
    <property type="entry name" value="bHLH_AtAIG1_like"/>
    <property type="match status" value="1"/>
</dbReference>
<evidence type="ECO:0000256" key="5">
    <source>
        <dbReference type="ARBA" id="ARBA00023242"/>
    </source>
</evidence>
<comment type="subcellular location">
    <subcellularLocation>
        <location evidence="1">Nucleus</location>
    </subcellularLocation>
</comment>
<sequence length="257" mass="28605">MTWDSCNLESSNFWLNDLGCVEQFLGNLDRGSLLNGENLVHGGDKEETLKTMEVLDEKKDGDIEVKSVAALKSHSEAEKRRRERINAHLDTLRGLVPCTTKMDKASLLAEVICQVKQLKVSAAEASKGLLIATDADEVIVEPLDGSSRCGTYFLASVCCDYKREVLLDVKQALVSLHLNIVKAEISTFKKRMKYVFVFTGGEHNGSGKEQQILMKTVRQALSSILEKISLSTEYTPRTIPPNKRRKISFYESSSLSS</sequence>
<dbReference type="InterPro" id="IPR045865">
    <property type="entry name" value="ACT-like_dom_sf"/>
</dbReference>
<keyword evidence="3" id="KW-0238">DNA-binding</keyword>
<keyword evidence="2" id="KW-0805">Transcription regulation</keyword>
<proteinExistence type="predicted"/>
<dbReference type="AlphaFoldDB" id="A0AAD8MN38"/>
<dbReference type="EMBL" id="JAUIZM010000006">
    <property type="protein sequence ID" value="KAK1378619.1"/>
    <property type="molecule type" value="Genomic_DNA"/>
</dbReference>
<dbReference type="GO" id="GO:0003677">
    <property type="term" value="F:DNA binding"/>
    <property type="evidence" value="ECO:0007669"/>
    <property type="project" value="UniProtKB-KW"/>
</dbReference>
<feature type="domain" description="BHLH" evidence="6">
    <location>
        <begin position="69"/>
        <end position="118"/>
    </location>
</feature>
<dbReference type="InterPro" id="IPR054502">
    <property type="entry name" value="bHLH-TF_ACT-like_plant"/>
</dbReference>
<evidence type="ECO:0000256" key="1">
    <source>
        <dbReference type="ARBA" id="ARBA00004123"/>
    </source>
</evidence>
<dbReference type="Proteomes" id="UP001237642">
    <property type="component" value="Unassembled WGS sequence"/>
</dbReference>
<dbReference type="GO" id="GO:0005634">
    <property type="term" value="C:nucleus"/>
    <property type="evidence" value="ECO:0007669"/>
    <property type="project" value="UniProtKB-SubCell"/>
</dbReference>
<evidence type="ECO:0000256" key="4">
    <source>
        <dbReference type="ARBA" id="ARBA00023163"/>
    </source>
</evidence>
<dbReference type="PANTHER" id="PTHR45844:SF9">
    <property type="entry name" value="OS09G0463900 PROTEIN"/>
    <property type="match status" value="1"/>
</dbReference>
<dbReference type="SMART" id="SM00353">
    <property type="entry name" value="HLH"/>
    <property type="match status" value="1"/>
</dbReference>
<reference evidence="7" key="2">
    <citation type="submission" date="2023-05" db="EMBL/GenBank/DDBJ databases">
        <authorList>
            <person name="Schelkunov M.I."/>
        </authorList>
    </citation>
    <scope>NUCLEOTIDE SEQUENCE</scope>
    <source>
        <strain evidence="7">Hsosn_3</strain>
        <tissue evidence="7">Leaf</tissue>
    </source>
</reference>
<dbReference type="GO" id="GO:0003700">
    <property type="term" value="F:DNA-binding transcription factor activity"/>
    <property type="evidence" value="ECO:0007669"/>
    <property type="project" value="InterPro"/>
</dbReference>
<dbReference type="InterPro" id="IPR011598">
    <property type="entry name" value="bHLH_dom"/>
</dbReference>
<gene>
    <name evidence="7" type="ORF">POM88_025363</name>
</gene>
<dbReference type="CDD" id="cd04873">
    <property type="entry name" value="ACT_UUR-ACR-like"/>
    <property type="match status" value="1"/>
</dbReference>
<evidence type="ECO:0000256" key="3">
    <source>
        <dbReference type="ARBA" id="ARBA00023125"/>
    </source>
</evidence>
<dbReference type="SUPFAM" id="SSF47459">
    <property type="entry name" value="HLH, helix-loop-helix DNA-binding domain"/>
    <property type="match status" value="1"/>
</dbReference>
<organism evidence="7 8">
    <name type="scientific">Heracleum sosnowskyi</name>
    <dbReference type="NCBI Taxonomy" id="360622"/>
    <lineage>
        <taxon>Eukaryota</taxon>
        <taxon>Viridiplantae</taxon>
        <taxon>Streptophyta</taxon>
        <taxon>Embryophyta</taxon>
        <taxon>Tracheophyta</taxon>
        <taxon>Spermatophyta</taxon>
        <taxon>Magnoliopsida</taxon>
        <taxon>eudicotyledons</taxon>
        <taxon>Gunneridae</taxon>
        <taxon>Pentapetalae</taxon>
        <taxon>asterids</taxon>
        <taxon>campanulids</taxon>
        <taxon>Apiales</taxon>
        <taxon>Apiaceae</taxon>
        <taxon>Apioideae</taxon>
        <taxon>apioid superclade</taxon>
        <taxon>Tordylieae</taxon>
        <taxon>Tordyliinae</taxon>
        <taxon>Heracleum</taxon>
    </lineage>
</organism>
<dbReference type="InterPro" id="IPR045847">
    <property type="entry name" value="AIG1-like"/>
</dbReference>
<keyword evidence="8" id="KW-1185">Reference proteome</keyword>
<keyword evidence="4" id="KW-0804">Transcription</keyword>
<dbReference type="Pfam" id="PF22754">
    <property type="entry name" value="bHLH-TF_ACT-like_plant"/>
    <property type="match status" value="1"/>
</dbReference>
<dbReference type="InterPro" id="IPR036638">
    <property type="entry name" value="HLH_DNA-bd_sf"/>
</dbReference>
<keyword evidence="5" id="KW-0539">Nucleus</keyword>
<evidence type="ECO:0000313" key="7">
    <source>
        <dbReference type="EMBL" id="KAK1378619.1"/>
    </source>
</evidence>
<dbReference type="PANTHER" id="PTHR45844">
    <property type="entry name" value="TRANSCRIPTION FACTOR BHLH30"/>
    <property type="match status" value="1"/>
</dbReference>
<evidence type="ECO:0000259" key="6">
    <source>
        <dbReference type="PROSITE" id="PS50888"/>
    </source>
</evidence>
<protein>
    <submittedName>
        <fullName evidence="7">Transcription factor bHLH51</fullName>
    </submittedName>
</protein>
<dbReference type="Gene3D" id="4.10.280.10">
    <property type="entry name" value="Helix-loop-helix DNA-binding domain"/>
    <property type="match status" value="1"/>
</dbReference>
<evidence type="ECO:0000313" key="8">
    <source>
        <dbReference type="Proteomes" id="UP001237642"/>
    </source>
</evidence>